<evidence type="ECO:0000313" key="2">
    <source>
        <dbReference type="EMBL" id="MCI55684.1"/>
    </source>
</evidence>
<reference evidence="2 3" key="1">
    <citation type="journal article" date="2018" name="Front. Plant Sci.">
        <title>Red Clover (Trifolium pratense) and Zigzag Clover (T. medium) - A Picture of Genomic Similarities and Differences.</title>
        <authorList>
            <person name="Dluhosova J."/>
            <person name="Istvanek J."/>
            <person name="Nedelnik J."/>
            <person name="Repkova J."/>
        </authorList>
    </citation>
    <scope>NUCLEOTIDE SEQUENCE [LARGE SCALE GENOMIC DNA]</scope>
    <source>
        <strain evidence="3">cv. 10/8</strain>
        <tissue evidence="2">Leaf</tissue>
    </source>
</reference>
<dbReference type="AlphaFoldDB" id="A0A392T589"/>
<evidence type="ECO:0000256" key="1">
    <source>
        <dbReference type="SAM" id="MobiDB-lite"/>
    </source>
</evidence>
<feature type="non-terminal residue" evidence="2">
    <location>
        <position position="1"/>
    </location>
</feature>
<name>A0A392T589_9FABA</name>
<evidence type="ECO:0000313" key="3">
    <source>
        <dbReference type="Proteomes" id="UP000265520"/>
    </source>
</evidence>
<proteinExistence type="predicted"/>
<sequence>GKYLAASTYNTYRGKRRVLFFPFTQTNDRKERDKNGTILLDSGGFGGGLDGGLLNCNDGDDSNGGGGVPSSGSFGGGRGGAGGGGEISDGDSR</sequence>
<feature type="compositionally biased region" description="Gly residues" evidence="1">
    <location>
        <begin position="62"/>
        <end position="87"/>
    </location>
</feature>
<accession>A0A392T589</accession>
<comment type="caution">
    <text evidence="2">The sequence shown here is derived from an EMBL/GenBank/DDBJ whole genome shotgun (WGS) entry which is preliminary data.</text>
</comment>
<feature type="non-terminal residue" evidence="2">
    <location>
        <position position="93"/>
    </location>
</feature>
<keyword evidence="3" id="KW-1185">Reference proteome</keyword>
<dbReference type="EMBL" id="LXQA010500056">
    <property type="protein sequence ID" value="MCI55684.1"/>
    <property type="molecule type" value="Genomic_DNA"/>
</dbReference>
<dbReference type="Proteomes" id="UP000265520">
    <property type="component" value="Unassembled WGS sequence"/>
</dbReference>
<organism evidence="2 3">
    <name type="scientific">Trifolium medium</name>
    <dbReference type="NCBI Taxonomy" id="97028"/>
    <lineage>
        <taxon>Eukaryota</taxon>
        <taxon>Viridiplantae</taxon>
        <taxon>Streptophyta</taxon>
        <taxon>Embryophyta</taxon>
        <taxon>Tracheophyta</taxon>
        <taxon>Spermatophyta</taxon>
        <taxon>Magnoliopsida</taxon>
        <taxon>eudicotyledons</taxon>
        <taxon>Gunneridae</taxon>
        <taxon>Pentapetalae</taxon>
        <taxon>rosids</taxon>
        <taxon>fabids</taxon>
        <taxon>Fabales</taxon>
        <taxon>Fabaceae</taxon>
        <taxon>Papilionoideae</taxon>
        <taxon>50 kb inversion clade</taxon>
        <taxon>NPAAA clade</taxon>
        <taxon>Hologalegina</taxon>
        <taxon>IRL clade</taxon>
        <taxon>Trifolieae</taxon>
        <taxon>Trifolium</taxon>
    </lineage>
</organism>
<feature type="region of interest" description="Disordered" evidence="1">
    <location>
        <begin position="56"/>
        <end position="93"/>
    </location>
</feature>
<protein>
    <submittedName>
        <fullName evidence="2">Uncharacterized protein</fullName>
    </submittedName>
</protein>